<dbReference type="CDD" id="cd05016">
    <property type="entry name" value="SIS_PGI_2"/>
    <property type="match status" value="1"/>
</dbReference>
<dbReference type="GO" id="GO:0051156">
    <property type="term" value="P:glucose 6-phosphate metabolic process"/>
    <property type="evidence" value="ECO:0007669"/>
    <property type="project" value="TreeGrafter"/>
</dbReference>
<evidence type="ECO:0000256" key="1">
    <source>
        <dbReference type="ARBA" id="ARBA00004926"/>
    </source>
</evidence>
<dbReference type="PROSITE" id="PS00174">
    <property type="entry name" value="P_GLUCOSE_ISOMERASE_2"/>
    <property type="match status" value="1"/>
</dbReference>
<dbReference type="InterPro" id="IPR035482">
    <property type="entry name" value="SIS_PGI_2"/>
</dbReference>
<dbReference type="PROSITE" id="PS00765">
    <property type="entry name" value="P_GLUCOSE_ISOMERASE_1"/>
    <property type="match status" value="1"/>
</dbReference>
<proteinExistence type="inferred from homology"/>
<dbReference type="PANTHER" id="PTHR11469:SF1">
    <property type="entry name" value="GLUCOSE-6-PHOSPHATE ISOMERASE"/>
    <property type="match status" value="1"/>
</dbReference>
<dbReference type="AlphaFoldDB" id="A0AAT9G574"/>
<keyword evidence="6 8" id="KW-0413">Isomerase</keyword>
<evidence type="ECO:0000256" key="8">
    <source>
        <dbReference type="HAMAP-Rule" id="MF_00473"/>
    </source>
</evidence>
<dbReference type="InterPro" id="IPR018189">
    <property type="entry name" value="Phosphoglucose_isomerase_CS"/>
</dbReference>
<dbReference type="GO" id="GO:0004347">
    <property type="term" value="F:glucose-6-phosphate isomerase activity"/>
    <property type="evidence" value="ECO:0007669"/>
    <property type="project" value="UniProtKB-UniRule"/>
</dbReference>
<dbReference type="PANTHER" id="PTHR11469">
    <property type="entry name" value="GLUCOSE-6-PHOSPHATE ISOMERASE"/>
    <property type="match status" value="1"/>
</dbReference>
<sequence length="550" mass="63151">MKNIDPSQTLIWHKLKEHYQIIKDIHLRELFMVDKNRFKKYSLSFHDQILVDFSKNRITDETVSNLLELAKKTNLSSAINSMYSGKKINKTENRAVLHVALRNRSNASIIIDGIDIMLQVNNVLEKMRFFSESVINGIWRGYTGLAITDIVNIGIGGSYLGSYMVIEALSPYKNHLNMHFVSNVDGNNIIEIFKKIKPETTIFLIASKSFTTQDTITNAYTAKTWFLATAKNLIHISKHFIALSANKRAVIKFGIDIRNLFELWDWVGGRYSLWSSIGLPIALSVGFDNFLQLLNGAHEMDKHFYHTSFQHNIPVILALISLWYNNFFYSETEAILTYDQYLRRFVTYFQHVNMESNGKYIDRNGKMVCYQTGPIIWGGLGTNAQHAFCQLMHQGTKLIPCDFIASVVSHNSLIDHHRQLMANFFAQSEALAFGVRSIKHVNKFKYFDDYCKDSNSLLSHHYLVGNHPSNSILINKITPFNLGALIAMYEHKIFTQGVILNIFSFDQWGVEISKDLANNIVEELTTMGEINSHDSSTNGLINYYKYHQKY</sequence>
<comment type="pathway">
    <text evidence="1 8 9">Carbohydrate degradation; glycolysis; D-glyceraldehyde 3-phosphate and glycerone phosphate from D-glucose: step 2/4.</text>
</comment>
<comment type="pathway">
    <text evidence="8">Carbohydrate biosynthesis; gluconeogenesis.</text>
</comment>
<protein>
    <recommendedName>
        <fullName evidence="8">Glucose-6-phosphate isomerase</fullName>
        <shortName evidence="8">GPI</shortName>
        <ecNumber evidence="8">5.3.1.9</ecNumber>
    </recommendedName>
    <alternativeName>
        <fullName evidence="8">Phosphoglucose isomerase</fullName>
        <shortName evidence="8">PGI</shortName>
    </alternativeName>
    <alternativeName>
        <fullName evidence="8">Phosphohexose isomerase</fullName>
        <shortName evidence="8">PHI</shortName>
    </alternativeName>
</protein>
<dbReference type="InterPro" id="IPR023096">
    <property type="entry name" value="G6P_Isomerase_C"/>
</dbReference>
<dbReference type="InterPro" id="IPR001672">
    <property type="entry name" value="G6P_Isomerase"/>
</dbReference>
<dbReference type="GO" id="GO:0097367">
    <property type="term" value="F:carbohydrate derivative binding"/>
    <property type="evidence" value="ECO:0007669"/>
    <property type="project" value="InterPro"/>
</dbReference>
<organism evidence="10">
    <name type="scientific">Candidatus Aschnera chinzeii</name>
    <dbReference type="NCBI Taxonomy" id="1485666"/>
    <lineage>
        <taxon>Bacteria</taxon>
        <taxon>Pseudomonadati</taxon>
        <taxon>Pseudomonadota</taxon>
        <taxon>Gammaproteobacteria</taxon>
        <taxon>Enterobacterales</taxon>
        <taxon>Enterobacteriaceae</taxon>
        <taxon>Candidatus Aschnera</taxon>
    </lineage>
</organism>
<accession>A0AAT9G574</accession>
<evidence type="ECO:0000256" key="7">
    <source>
        <dbReference type="ARBA" id="ARBA00029321"/>
    </source>
</evidence>
<dbReference type="Pfam" id="PF00342">
    <property type="entry name" value="PGI"/>
    <property type="match status" value="1"/>
</dbReference>
<dbReference type="CDD" id="cd05015">
    <property type="entry name" value="SIS_PGI_1"/>
    <property type="match status" value="1"/>
</dbReference>
<name>A0AAT9G574_9ENTR</name>
<gene>
    <name evidence="8 10" type="primary">pgi</name>
    <name evidence="10" type="ORF">ACHINZ_5630</name>
</gene>
<dbReference type="FunFam" id="3.40.50.10490:FF:000004">
    <property type="entry name" value="Glucose-6-phosphate isomerase"/>
    <property type="match status" value="1"/>
</dbReference>
<feature type="active site" description="Proton donor" evidence="8">
    <location>
        <position position="355"/>
    </location>
</feature>
<dbReference type="GO" id="GO:0005829">
    <property type="term" value="C:cytosol"/>
    <property type="evidence" value="ECO:0007669"/>
    <property type="project" value="TreeGrafter"/>
</dbReference>
<keyword evidence="3 8" id="KW-0312">Gluconeogenesis</keyword>
<dbReference type="HAMAP" id="MF_00473">
    <property type="entry name" value="G6P_isomerase"/>
    <property type="match status" value="1"/>
</dbReference>
<evidence type="ECO:0000256" key="4">
    <source>
        <dbReference type="ARBA" id="ARBA00022490"/>
    </source>
</evidence>
<dbReference type="Gene3D" id="1.10.1390.10">
    <property type="match status" value="1"/>
</dbReference>
<comment type="similarity">
    <text evidence="2 8 9">Belongs to the GPI family.</text>
</comment>
<keyword evidence="5 8" id="KW-0324">Glycolysis</keyword>
<evidence type="ECO:0000256" key="2">
    <source>
        <dbReference type="ARBA" id="ARBA00006604"/>
    </source>
</evidence>
<evidence type="ECO:0000313" key="10">
    <source>
        <dbReference type="EMBL" id="BET44888.1"/>
    </source>
</evidence>
<reference evidence="10" key="1">
    <citation type="journal article" date="2023" name="Front. Microbiol.">
        <title>Genome analysis of Candidatus Aschnera chinzeii, the bacterial endosymbiont of the blood-sucking bat fly Penicillidia jenynsii (Insecta: Diptera: Nycteribiidae).</title>
        <authorList>
            <person name="Koga R."/>
            <person name="Moriyama M."/>
            <person name="Nozaki T."/>
            <person name="Fukatsu T."/>
        </authorList>
    </citation>
    <scope>NUCLEOTIDE SEQUENCE</scope>
    <source>
        <strain evidence="10">Kw-01</strain>
    </source>
</reference>
<dbReference type="FunFam" id="1.10.1390.10:FF:000001">
    <property type="entry name" value="Glucose-6-phosphate isomerase"/>
    <property type="match status" value="1"/>
</dbReference>
<dbReference type="NCBIfam" id="NF001211">
    <property type="entry name" value="PRK00179.1"/>
    <property type="match status" value="1"/>
</dbReference>
<comment type="catalytic activity">
    <reaction evidence="7 8 9">
        <text>alpha-D-glucose 6-phosphate = beta-D-fructose 6-phosphate</text>
        <dbReference type="Rhea" id="RHEA:11816"/>
        <dbReference type="ChEBI" id="CHEBI:57634"/>
        <dbReference type="ChEBI" id="CHEBI:58225"/>
        <dbReference type="EC" id="5.3.1.9"/>
    </reaction>
</comment>
<comment type="subcellular location">
    <subcellularLocation>
        <location evidence="8">Cytoplasm</location>
    </subcellularLocation>
</comment>
<dbReference type="GO" id="GO:0006096">
    <property type="term" value="P:glycolytic process"/>
    <property type="evidence" value="ECO:0007669"/>
    <property type="project" value="UniProtKB-UniRule"/>
</dbReference>
<reference evidence="10" key="2">
    <citation type="submission" date="2023-10" db="EMBL/GenBank/DDBJ databases">
        <authorList>
            <person name="Koga R."/>
            <person name="Fukatsu T."/>
        </authorList>
    </citation>
    <scope>NUCLEOTIDE SEQUENCE</scope>
    <source>
        <strain evidence="10">Kw-01</strain>
    </source>
</reference>
<dbReference type="InterPro" id="IPR035476">
    <property type="entry name" value="SIS_PGI_1"/>
</dbReference>
<feature type="active site" evidence="8">
    <location>
        <position position="514"/>
    </location>
</feature>
<evidence type="ECO:0000256" key="9">
    <source>
        <dbReference type="RuleBase" id="RU000612"/>
    </source>
</evidence>
<dbReference type="PROSITE" id="PS51463">
    <property type="entry name" value="P_GLUCOSE_ISOMERASE_3"/>
    <property type="match status" value="1"/>
</dbReference>
<dbReference type="GO" id="GO:0006094">
    <property type="term" value="P:gluconeogenesis"/>
    <property type="evidence" value="ECO:0007669"/>
    <property type="project" value="UniProtKB-UniRule"/>
</dbReference>
<dbReference type="EC" id="5.3.1.9" evidence="8"/>
<dbReference type="GO" id="GO:0048029">
    <property type="term" value="F:monosaccharide binding"/>
    <property type="evidence" value="ECO:0007669"/>
    <property type="project" value="TreeGrafter"/>
</dbReference>
<feature type="active site" evidence="8">
    <location>
        <position position="386"/>
    </location>
</feature>
<comment type="function">
    <text evidence="8">Catalyzes the reversible isomerization of glucose-6-phosphate to fructose-6-phosphate.</text>
</comment>
<dbReference type="PRINTS" id="PR00662">
    <property type="entry name" value="G6PISOMERASE"/>
</dbReference>
<evidence type="ECO:0000256" key="3">
    <source>
        <dbReference type="ARBA" id="ARBA00022432"/>
    </source>
</evidence>
<dbReference type="InterPro" id="IPR046348">
    <property type="entry name" value="SIS_dom_sf"/>
</dbReference>
<dbReference type="SUPFAM" id="SSF53697">
    <property type="entry name" value="SIS domain"/>
    <property type="match status" value="1"/>
</dbReference>
<dbReference type="Gene3D" id="3.40.50.10490">
    <property type="entry name" value="Glucose-6-phosphate isomerase like protein, domain 1"/>
    <property type="match status" value="2"/>
</dbReference>
<dbReference type="EMBL" id="AP028961">
    <property type="protein sequence ID" value="BET44888.1"/>
    <property type="molecule type" value="Genomic_DNA"/>
</dbReference>
<evidence type="ECO:0000256" key="5">
    <source>
        <dbReference type="ARBA" id="ARBA00023152"/>
    </source>
</evidence>
<evidence type="ECO:0000256" key="6">
    <source>
        <dbReference type="ARBA" id="ARBA00023235"/>
    </source>
</evidence>
<keyword evidence="4 8" id="KW-0963">Cytoplasm</keyword>